<dbReference type="GO" id="GO:0009451">
    <property type="term" value="P:RNA modification"/>
    <property type="evidence" value="ECO:0007669"/>
    <property type="project" value="InterPro"/>
</dbReference>
<dbReference type="Proteomes" id="UP001153555">
    <property type="component" value="Unassembled WGS sequence"/>
</dbReference>
<dbReference type="GO" id="GO:0003723">
    <property type="term" value="F:RNA binding"/>
    <property type="evidence" value="ECO:0007669"/>
    <property type="project" value="InterPro"/>
</dbReference>
<name>A0A9N7N0K9_STRHE</name>
<evidence type="ECO:0000313" key="5">
    <source>
        <dbReference type="Proteomes" id="UP001153555"/>
    </source>
</evidence>
<accession>A0A9N7N0K9</accession>
<dbReference type="PANTHER" id="PTHR47926:SF406">
    <property type="entry name" value="REPEAT (PPR) SUPERFAMILY PROTEIN, PUTATIVE-RELATED"/>
    <property type="match status" value="1"/>
</dbReference>
<evidence type="ECO:0000313" key="4">
    <source>
        <dbReference type="EMBL" id="CAA0820288.1"/>
    </source>
</evidence>
<dbReference type="Pfam" id="PF01535">
    <property type="entry name" value="PPR"/>
    <property type="match status" value="2"/>
</dbReference>
<protein>
    <submittedName>
        <fullName evidence="4">Pentatricopeptide repeat-containing protein</fullName>
    </submittedName>
</protein>
<dbReference type="PROSITE" id="PS51375">
    <property type="entry name" value="PPR"/>
    <property type="match status" value="1"/>
</dbReference>
<keyword evidence="1" id="KW-0677">Repeat</keyword>
<dbReference type="InterPro" id="IPR046960">
    <property type="entry name" value="PPR_At4g14850-like_plant"/>
</dbReference>
<evidence type="ECO:0000256" key="3">
    <source>
        <dbReference type="SAM" id="MobiDB-lite"/>
    </source>
</evidence>
<dbReference type="PANTHER" id="PTHR47926">
    <property type="entry name" value="PENTATRICOPEPTIDE REPEAT-CONTAINING PROTEIN"/>
    <property type="match status" value="1"/>
</dbReference>
<dbReference type="OrthoDB" id="607373at2759"/>
<evidence type="ECO:0000256" key="1">
    <source>
        <dbReference type="ARBA" id="ARBA00022737"/>
    </source>
</evidence>
<feature type="repeat" description="PPR" evidence="2">
    <location>
        <begin position="74"/>
        <end position="108"/>
    </location>
</feature>
<dbReference type="InterPro" id="IPR002885">
    <property type="entry name" value="PPR_rpt"/>
</dbReference>
<dbReference type="AlphaFoldDB" id="A0A9N7N0K9"/>
<sequence length="296" mass="33322">MLQRAVPRTGPAGPRPDDSIGLRTQGLRLKLFVEDVDKMLPFGHCSLWKNGYGPIDFRIDDREGCDFVELSDLCICVANAILDAYSKCGSLQEARQVFDEMEVRDALSWNSVIAACEQNKNDETLSQFVSMLRLRMEPDEFTFGSPWRAGSVEKLEGIVPNHATFVAVLRACGHIGLVDEALGCFNIMKNEHELEPQLKQLGPCGGCTKMIREMPLEADDVIWRMLFSTYVGLGVEDEESDEAWEGEEGSRVQLGRVVHMFLAGDKAHPRCREIYGRLIVDWRDEDGCLWRGFEDG</sequence>
<comment type="caution">
    <text evidence="4">The sequence shown here is derived from an EMBL/GenBank/DDBJ whole genome shotgun (WGS) entry which is preliminary data.</text>
</comment>
<proteinExistence type="predicted"/>
<dbReference type="EMBL" id="CACSLK010020336">
    <property type="protein sequence ID" value="CAA0820288.1"/>
    <property type="molecule type" value="Genomic_DNA"/>
</dbReference>
<keyword evidence="5" id="KW-1185">Reference proteome</keyword>
<feature type="region of interest" description="Disordered" evidence="3">
    <location>
        <begin position="1"/>
        <end position="21"/>
    </location>
</feature>
<reference evidence="4" key="1">
    <citation type="submission" date="2019-12" db="EMBL/GenBank/DDBJ databases">
        <authorList>
            <person name="Scholes J."/>
        </authorList>
    </citation>
    <scope>NUCLEOTIDE SEQUENCE</scope>
</reference>
<dbReference type="Gene3D" id="1.25.40.10">
    <property type="entry name" value="Tetratricopeptide repeat domain"/>
    <property type="match status" value="2"/>
</dbReference>
<gene>
    <name evidence="4" type="ORF">SHERM_01526</name>
</gene>
<evidence type="ECO:0000256" key="2">
    <source>
        <dbReference type="PROSITE-ProRule" id="PRU00708"/>
    </source>
</evidence>
<dbReference type="InterPro" id="IPR011990">
    <property type="entry name" value="TPR-like_helical_dom_sf"/>
</dbReference>
<dbReference type="NCBIfam" id="TIGR00756">
    <property type="entry name" value="PPR"/>
    <property type="match status" value="1"/>
</dbReference>
<organism evidence="4 5">
    <name type="scientific">Striga hermonthica</name>
    <name type="common">Purple witchweed</name>
    <name type="synonym">Buchnera hermonthica</name>
    <dbReference type="NCBI Taxonomy" id="68872"/>
    <lineage>
        <taxon>Eukaryota</taxon>
        <taxon>Viridiplantae</taxon>
        <taxon>Streptophyta</taxon>
        <taxon>Embryophyta</taxon>
        <taxon>Tracheophyta</taxon>
        <taxon>Spermatophyta</taxon>
        <taxon>Magnoliopsida</taxon>
        <taxon>eudicotyledons</taxon>
        <taxon>Gunneridae</taxon>
        <taxon>Pentapetalae</taxon>
        <taxon>asterids</taxon>
        <taxon>lamiids</taxon>
        <taxon>Lamiales</taxon>
        <taxon>Orobanchaceae</taxon>
        <taxon>Buchnereae</taxon>
        <taxon>Striga</taxon>
    </lineage>
</organism>